<feature type="transmembrane region" description="Helical" evidence="2">
    <location>
        <begin position="49"/>
        <end position="72"/>
    </location>
</feature>
<dbReference type="Proteomes" id="UP001595799">
    <property type="component" value="Unassembled WGS sequence"/>
</dbReference>
<sequence length="107" mass="11594">MKEPVRQQGEGRGLQGLRITPARSVAFFLLAVLLFNPPLLLVFDQAVQLFGLPLLFVYLFASWGLIIVLIALGTRQAIDSDREEDAADSAVSERPQAGPVDTAGKDS</sequence>
<organism evidence="3 4">
    <name type="scientific">Fodinicurvata halophila</name>
    <dbReference type="NCBI Taxonomy" id="1419723"/>
    <lineage>
        <taxon>Bacteria</taxon>
        <taxon>Pseudomonadati</taxon>
        <taxon>Pseudomonadota</taxon>
        <taxon>Alphaproteobacteria</taxon>
        <taxon>Rhodospirillales</taxon>
        <taxon>Rhodovibrionaceae</taxon>
        <taxon>Fodinicurvata</taxon>
    </lineage>
</organism>
<feature type="region of interest" description="Disordered" evidence="1">
    <location>
        <begin position="83"/>
        <end position="107"/>
    </location>
</feature>
<evidence type="ECO:0000256" key="1">
    <source>
        <dbReference type="SAM" id="MobiDB-lite"/>
    </source>
</evidence>
<dbReference type="EMBL" id="JBHSCW010000021">
    <property type="protein sequence ID" value="MFC4353462.1"/>
    <property type="molecule type" value="Genomic_DNA"/>
</dbReference>
<proteinExistence type="predicted"/>
<keyword evidence="2" id="KW-0472">Membrane</keyword>
<gene>
    <name evidence="3" type="ORF">ACFOW6_18115</name>
</gene>
<evidence type="ECO:0000313" key="4">
    <source>
        <dbReference type="Proteomes" id="UP001595799"/>
    </source>
</evidence>
<evidence type="ECO:0008006" key="5">
    <source>
        <dbReference type="Google" id="ProtNLM"/>
    </source>
</evidence>
<keyword evidence="2" id="KW-0812">Transmembrane</keyword>
<reference evidence="4" key="1">
    <citation type="journal article" date="2019" name="Int. J. Syst. Evol. Microbiol.">
        <title>The Global Catalogue of Microorganisms (GCM) 10K type strain sequencing project: providing services to taxonomists for standard genome sequencing and annotation.</title>
        <authorList>
            <consortium name="The Broad Institute Genomics Platform"/>
            <consortium name="The Broad Institute Genome Sequencing Center for Infectious Disease"/>
            <person name="Wu L."/>
            <person name="Ma J."/>
        </authorList>
    </citation>
    <scope>NUCLEOTIDE SEQUENCE [LARGE SCALE GENOMIC DNA]</scope>
    <source>
        <strain evidence="4">CECT 8472</strain>
    </source>
</reference>
<comment type="caution">
    <text evidence="3">The sequence shown here is derived from an EMBL/GenBank/DDBJ whole genome shotgun (WGS) entry which is preliminary data.</text>
</comment>
<protein>
    <recommendedName>
        <fullName evidence="5">DUF3311 domain-containing protein</fullName>
    </recommendedName>
</protein>
<feature type="transmembrane region" description="Helical" evidence="2">
    <location>
        <begin position="21"/>
        <end position="43"/>
    </location>
</feature>
<dbReference type="RefSeq" id="WP_382423833.1">
    <property type="nucleotide sequence ID" value="NZ_JBHSCW010000021.1"/>
</dbReference>
<keyword evidence="4" id="KW-1185">Reference proteome</keyword>
<name>A0ABV8UQA2_9PROT</name>
<keyword evidence="2" id="KW-1133">Transmembrane helix</keyword>
<evidence type="ECO:0000256" key="2">
    <source>
        <dbReference type="SAM" id="Phobius"/>
    </source>
</evidence>
<evidence type="ECO:0000313" key="3">
    <source>
        <dbReference type="EMBL" id="MFC4353462.1"/>
    </source>
</evidence>
<accession>A0ABV8UQA2</accession>